<gene>
    <name evidence="4" type="ORF">Slin15195_G125330</name>
</gene>
<dbReference type="InterPro" id="IPR036291">
    <property type="entry name" value="NAD(P)-bd_dom_sf"/>
</dbReference>
<evidence type="ECO:0000256" key="2">
    <source>
        <dbReference type="ARBA" id="ARBA00022857"/>
    </source>
</evidence>
<dbReference type="InterPro" id="IPR020904">
    <property type="entry name" value="Sc_DH/Rdtase_CS"/>
</dbReference>
<dbReference type="EMBL" id="CP099429">
    <property type="protein sequence ID" value="USW59214.1"/>
    <property type="molecule type" value="Genomic_DNA"/>
</dbReference>
<dbReference type="PRINTS" id="PR00081">
    <property type="entry name" value="GDHRDH"/>
</dbReference>
<dbReference type="PROSITE" id="PS00061">
    <property type="entry name" value="ADH_SHORT"/>
    <property type="match status" value="1"/>
</dbReference>
<dbReference type="GO" id="GO:0016491">
    <property type="term" value="F:oxidoreductase activity"/>
    <property type="evidence" value="ECO:0007669"/>
    <property type="project" value="UniProtKB-KW"/>
</dbReference>
<dbReference type="PANTHER" id="PTHR44229:SF4">
    <property type="entry name" value="15-HYDROXYPROSTAGLANDIN DEHYDROGENASE [NAD(+)]"/>
    <property type="match status" value="1"/>
</dbReference>
<sequence>MAGENETPAILNGHLNGNGYINGHSIATNTTTNGHTDGTSEDNRKVAIVTGATSGMGIDLAKHLLTKNYRVALIGRNTTAGNALASQLNTYNSAQFFQCDVSSYASQAAMFLAVWKTWHRIDLCCFNAGIVDQSSLYISSHRDKKNPSVEDIPLEPDLSATDVCYKGVVYGTQLATHFMRFNAPQKGGRIVVNGSIGGVFPHRAFPEYCGAKAGVIQFVRGVAPLLKQKENILINVVSPGMVDTPIVPREMIEAVSPECLTPVSTVIAAHDVFINDETERVGKVLEASADQLVFYEPPEYGNGYKTKRAVTVWEPFFRAKHGEDSGLEDAIA</sequence>
<reference evidence="4" key="1">
    <citation type="submission" date="2022-06" db="EMBL/GenBank/DDBJ databases">
        <title>Complete genome sequences of two strains of the flax pathogen Septoria linicola.</title>
        <authorList>
            <person name="Lapalu N."/>
            <person name="Simon A."/>
            <person name="Demenou B."/>
            <person name="Paumier D."/>
            <person name="Guillot M.-P."/>
            <person name="Gout L."/>
            <person name="Valade R."/>
        </authorList>
    </citation>
    <scope>NUCLEOTIDE SEQUENCE</scope>
    <source>
        <strain evidence="4">SE15195</strain>
    </source>
</reference>
<organism evidence="4 5">
    <name type="scientific">Septoria linicola</name>
    <dbReference type="NCBI Taxonomy" id="215465"/>
    <lineage>
        <taxon>Eukaryota</taxon>
        <taxon>Fungi</taxon>
        <taxon>Dikarya</taxon>
        <taxon>Ascomycota</taxon>
        <taxon>Pezizomycotina</taxon>
        <taxon>Dothideomycetes</taxon>
        <taxon>Dothideomycetidae</taxon>
        <taxon>Mycosphaerellales</taxon>
        <taxon>Mycosphaerellaceae</taxon>
        <taxon>Septoria</taxon>
    </lineage>
</organism>
<keyword evidence="3" id="KW-0560">Oxidoreductase</keyword>
<name>A0A9Q9B1H3_9PEZI</name>
<evidence type="ECO:0000256" key="1">
    <source>
        <dbReference type="ARBA" id="ARBA00006484"/>
    </source>
</evidence>
<dbReference type="AlphaFoldDB" id="A0A9Q9B1H3"/>
<keyword evidence="2" id="KW-0521">NADP</keyword>
<dbReference type="SUPFAM" id="SSF51735">
    <property type="entry name" value="NAD(P)-binding Rossmann-fold domains"/>
    <property type="match status" value="1"/>
</dbReference>
<dbReference type="GO" id="GO:0005737">
    <property type="term" value="C:cytoplasm"/>
    <property type="evidence" value="ECO:0007669"/>
    <property type="project" value="TreeGrafter"/>
</dbReference>
<dbReference type="Proteomes" id="UP001056384">
    <property type="component" value="Chromosome 12"/>
</dbReference>
<dbReference type="Pfam" id="PF00106">
    <property type="entry name" value="adh_short"/>
    <property type="match status" value="1"/>
</dbReference>
<accession>A0A9Q9B1H3</accession>
<keyword evidence="5" id="KW-1185">Reference proteome</keyword>
<evidence type="ECO:0000256" key="3">
    <source>
        <dbReference type="ARBA" id="ARBA00023002"/>
    </source>
</evidence>
<comment type="similarity">
    <text evidence="1">Belongs to the short-chain dehydrogenases/reductases (SDR) family.</text>
</comment>
<dbReference type="OrthoDB" id="5371740at2759"/>
<evidence type="ECO:0000313" key="5">
    <source>
        <dbReference type="Proteomes" id="UP001056384"/>
    </source>
</evidence>
<dbReference type="Gene3D" id="3.40.50.720">
    <property type="entry name" value="NAD(P)-binding Rossmann-like Domain"/>
    <property type="match status" value="1"/>
</dbReference>
<proteinExistence type="inferred from homology"/>
<dbReference type="PANTHER" id="PTHR44229">
    <property type="entry name" value="15-HYDROXYPROSTAGLANDIN DEHYDROGENASE [NAD(+)]"/>
    <property type="match status" value="1"/>
</dbReference>
<evidence type="ECO:0000313" key="4">
    <source>
        <dbReference type="EMBL" id="USW59214.1"/>
    </source>
</evidence>
<protein>
    <submittedName>
        <fullName evidence="4">Short-chain dehydrogenase/reductase SDR, NAD(P)-binding domain superfamily</fullName>
    </submittedName>
</protein>
<dbReference type="InterPro" id="IPR002347">
    <property type="entry name" value="SDR_fam"/>
</dbReference>